<reference evidence="2" key="1">
    <citation type="journal article" date="2019" name="Int. J. Syst. Evol. Microbiol.">
        <title>The Global Catalogue of Microorganisms (GCM) 10K type strain sequencing project: providing services to taxonomists for standard genome sequencing and annotation.</title>
        <authorList>
            <consortium name="The Broad Institute Genomics Platform"/>
            <consortium name="The Broad Institute Genome Sequencing Center for Infectious Disease"/>
            <person name="Wu L."/>
            <person name="Ma J."/>
        </authorList>
    </citation>
    <scope>NUCLEOTIDE SEQUENCE [LARGE SCALE GENOMIC DNA]</scope>
    <source>
        <strain evidence="2">JCM 17388</strain>
    </source>
</reference>
<evidence type="ECO:0000313" key="2">
    <source>
        <dbReference type="Proteomes" id="UP001501251"/>
    </source>
</evidence>
<gene>
    <name evidence="1" type="ORF">GCM10022252_08320</name>
</gene>
<dbReference type="Proteomes" id="UP001501251">
    <property type="component" value="Unassembled WGS sequence"/>
</dbReference>
<dbReference type="RefSeq" id="WP_344915072.1">
    <property type="nucleotide sequence ID" value="NZ_BAABAQ010000001.1"/>
</dbReference>
<comment type="caution">
    <text evidence="1">The sequence shown here is derived from an EMBL/GenBank/DDBJ whole genome shotgun (WGS) entry which is preliminary data.</text>
</comment>
<sequence length="525" mass="58327">MLDDNQQHHYTARRMLDFAAAATPWHRRLWRLGTMLELSELLEAVGARALGALAESSVKYLGDGLAKRIQRDPGMGSPAERGQLIKHVNRTMQVDGHDWVALNLLLQENRPKYLSRWASHLRNEEANCEPVARAVTSYILDEGYSSEATHKWLTYHIKYGQTKLTLSDLFEEAQALVNRPKIRFDILVPLMACPPLPEERPECWLDSSETAEWLAYWFPHSPSIRQSGGLVLEIDAKDKYSALKEVNSEVERLTARFQVGARQRLQFNPTLYMLGEQEPLDYIGGPRRVEVHALERTKEVFRLRLDPQIDAALELLQPLDRGTPAAAIAGSWAALEALLIGPGDTSNRAVAATRMARIVTCSYVTSELTSLAQAHASTSDDAIAKELRSVSDDQERAVLIEKAIKSGVVDDFESVGVQIALTRIRALISNPNAILPRIVSQLEDSFRRLYRQRNLIVHAGQTGSVALNGTLRTVSPLVGAGADRVVQASALHGIPALMFAAATEVRLAQSTFSEKCLSELFSNRI</sequence>
<proteinExistence type="predicted"/>
<evidence type="ECO:0008006" key="3">
    <source>
        <dbReference type="Google" id="ProtNLM"/>
    </source>
</evidence>
<name>A0ABP8AE56_9ACTN</name>
<accession>A0ABP8AE56</accession>
<organism evidence="1 2">
    <name type="scientific">Streptosporangium oxazolinicum</name>
    <dbReference type="NCBI Taxonomy" id="909287"/>
    <lineage>
        <taxon>Bacteria</taxon>
        <taxon>Bacillati</taxon>
        <taxon>Actinomycetota</taxon>
        <taxon>Actinomycetes</taxon>
        <taxon>Streptosporangiales</taxon>
        <taxon>Streptosporangiaceae</taxon>
        <taxon>Streptosporangium</taxon>
    </lineage>
</organism>
<dbReference type="EMBL" id="BAABAQ010000001">
    <property type="protein sequence ID" value="GAA4182420.1"/>
    <property type="molecule type" value="Genomic_DNA"/>
</dbReference>
<keyword evidence="2" id="KW-1185">Reference proteome</keyword>
<evidence type="ECO:0000313" key="1">
    <source>
        <dbReference type="EMBL" id="GAA4182420.1"/>
    </source>
</evidence>
<protein>
    <recommendedName>
        <fullName evidence="3">Apea-like HEPN domain-containing protein</fullName>
    </recommendedName>
</protein>